<protein>
    <recommendedName>
        <fullName evidence="3">DUF4384 domain-containing protein</fullName>
    </recommendedName>
</protein>
<reference evidence="1 2" key="1">
    <citation type="submission" date="2023-12" db="EMBL/GenBank/DDBJ databases">
        <title>Description of an unclassified Opitutus bacterium of Verrucomicrobiota.</title>
        <authorList>
            <person name="Zhang D.-F."/>
        </authorList>
    </citation>
    <scope>NUCLEOTIDE SEQUENCE [LARGE SCALE GENOMIC DNA]</scope>
    <source>
        <strain evidence="1 2">WL0086</strain>
    </source>
</reference>
<evidence type="ECO:0000313" key="1">
    <source>
        <dbReference type="EMBL" id="WRQ85523.1"/>
    </source>
</evidence>
<proteinExistence type="predicted"/>
<name>A0ABZ1C2V8_9BACT</name>
<dbReference type="RefSeq" id="WP_221031945.1">
    <property type="nucleotide sequence ID" value="NZ_CP139781.1"/>
</dbReference>
<evidence type="ECO:0008006" key="3">
    <source>
        <dbReference type="Google" id="ProtNLM"/>
    </source>
</evidence>
<dbReference type="EMBL" id="CP139781">
    <property type="protein sequence ID" value="WRQ85523.1"/>
    <property type="molecule type" value="Genomic_DNA"/>
</dbReference>
<keyword evidence="2" id="KW-1185">Reference proteome</keyword>
<evidence type="ECO:0000313" key="2">
    <source>
        <dbReference type="Proteomes" id="UP000738431"/>
    </source>
</evidence>
<organism evidence="1 2">
    <name type="scientific">Actomonas aquatica</name>
    <dbReference type="NCBI Taxonomy" id="2866162"/>
    <lineage>
        <taxon>Bacteria</taxon>
        <taxon>Pseudomonadati</taxon>
        <taxon>Verrucomicrobiota</taxon>
        <taxon>Opitutia</taxon>
        <taxon>Opitutales</taxon>
        <taxon>Opitutaceae</taxon>
        <taxon>Actomonas</taxon>
    </lineage>
</organism>
<gene>
    <name evidence="1" type="ORF">K1X11_011990</name>
</gene>
<dbReference type="Proteomes" id="UP000738431">
    <property type="component" value="Chromosome"/>
</dbReference>
<sequence>MHRLFFHALALALLPCVSGTTIVYNESFGEFVSKRDIVFRGVVLKIEEIEREQRTSQTQAREAELPDQLATIEIREVLKNRDQKTEIKAGETIQLVVPSTAGEIRLSGLQYHDPGYEGFWILDSSVPNYGMNTERALQTLNFEDRIREALE</sequence>
<accession>A0ABZ1C2V8</accession>